<dbReference type="EMBL" id="CAJHIQ010000009">
    <property type="protein sequence ID" value="CAD6492136.1"/>
    <property type="molecule type" value="Genomic_DNA"/>
</dbReference>
<name>A0A811T4C5_9EURY</name>
<comment type="caution">
    <text evidence="2">The sequence shown here is derived from an EMBL/GenBank/DDBJ whole genome shotgun (WGS) entry which is preliminary data.</text>
</comment>
<dbReference type="Pfam" id="PF13749">
    <property type="entry name" value="HATPase_c_4"/>
    <property type="match status" value="1"/>
</dbReference>
<dbReference type="GO" id="GO:0003677">
    <property type="term" value="F:DNA binding"/>
    <property type="evidence" value="ECO:0007669"/>
    <property type="project" value="UniProtKB-KW"/>
</dbReference>
<dbReference type="Pfam" id="PF04326">
    <property type="entry name" value="SLFN_AlbA_2"/>
    <property type="match status" value="1"/>
</dbReference>
<dbReference type="SUPFAM" id="SSF46785">
    <property type="entry name" value="Winged helix' DNA-binding domain"/>
    <property type="match status" value="1"/>
</dbReference>
<evidence type="ECO:0000259" key="1">
    <source>
        <dbReference type="Pfam" id="PF04326"/>
    </source>
</evidence>
<protein>
    <submittedName>
        <fullName evidence="2">DNA-binding domain protein</fullName>
    </submittedName>
</protein>
<dbReference type="PANTHER" id="PTHR30595">
    <property type="entry name" value="GLPR-RELATED TRANSCRIPTIONAL REPRESSOR"/>
    <property type="match status" value="1"/>
</dbReference>
<dbReference type="Gene3D" id="3.30.950.30">
    <property type="entry name" value="Schlafen, AAA domain"/>
    <property type="match status" value="1"/>
</dbReference>
<dbReference type="InterPro" id="IPR038461">
    <property type="entry name" value="Schlafen_AlbA_2_dom_sf"/>
</dbReference>
<proteinExistence type="predicted"/>
<dbReference type="AlphaFoldDB" id="A0A811T4C5"/>
<sequence>MDIKELIERGESQSLEFKESLKLKDEIGETVSAFSNSDGGTVIIGVSDSGRVLGVDIGKNTLEEFANYIKRNTDPQIFPCIEVVEAEDKKIILIDVAGSQDKPVFFKDKAYKRVGKTSQRISASEIRKLAREEKRRLSWDEQICEDAGLEDIDEEKVGTFLTIAKEERNLRIRGNIPTKEVLRKLKLMKEDKLTNAGVLLFGKEAQRFFRQSEVRCARFKGDEAVKPFVDMKVFGGDILNHVDKALNFTLEHIPRSAWLIPGRPDREEKYLYPPDAVREAIINAICHRDYESASNVQIRVFDDRVEVWNPGTLPDGWTVEKLKEEHESIPKNPLIADHFFLTRLIEKWGTGTIEMIRRCEEWGVPEPEFRDTGTSIVVTFRKSEFTEEFLDSLNLNERQKKAVEFIKTEKKITRTEYENMSGISERTANRELSDLVKLGIFNKVGRGPNVYYAPTKISPNLAKSRQEDEVNRVDELRRV</sequence>
<dbReference type="Proteomes" id="UP000639006">
    <property type="component" value="Unassembled WGS sequence"/>
</dbReference>
<keyword evidence="2" id="KW-0238">DNA-binding</keyword>
<dbReference type="Gene3D" id="3.30.565.60">
    <property type="match status" value="1"/>
</dbReference>
<dbReference type="InterPro" id="IPR036388">
    <property type="entry name" value="WH-like_DNA-bd_sf"/>
</dbReference>
<reference evidence="2" key="1">
    <citation type="submission" date="2020-10" db="EMBL/GenBank/DDBJ databases">
        <authorList>
            <person name="Hahn C.J."/>
            <person name="Laso-Perez R."/>
            <person name="Vulcano F."/>
            <person name="Vaziourakis K.-M."/>
            <person name="Stokke R."/>
            <person name="Steen I.H."/>
            <person name="Teske A."/>
            <person name="Boetius A."/>
            <person name="Liebeke M."/>
            <person name="Amann R."/>
            <person name="Knittel K."/>
        </authorList>
    </citation>
    <scope>NUCLEOTIDE SEQUENCE</scope>
    <source>
        <strain evidence="2">Gfbio:e3339647-f889-4370-9287-4fb5cb688e4c:AG392M11_GoMArc1</strain>
    </source>
</reference>
<accession>A0A811T4C5</accession>
<evidence type="ECO:0000313" key="3">
    <source>
        <dbReference type="Proteomes" id="UP000639006"/>
    </source>
</evidence>
<feature type="domain" description="Schlafen AlbA-2" evidence="1">
    <location>
        <begin position="11"/>
        <end position="121"/>
    </location>
</feature>
<dbReference type="Gene3D" id="1.10.10.10">
    <property type="entry name" value="Winged helix-like DNA-binding domain superfamily/Winged helix DNA-binding domain"/>
    <property type="match status" value="1"/>
</dbReference>
<gene>
    <name evidence="2" type="ORF">DIAAKJNI_00237</name>
</gene>
<dbReference type="InterPro" id="IPR007421">
    <property type="entry name" value="Schlafen_AlbA_2_dom"/>
</dbReference>
<dbReference type="InterPro" id="IPR036390">
    <property type="entry name" value="WH_DNA-bd_sf"/>
</dbReference>
<evidence type="ECO:0000313" key="2">
    <source>
        <dbReference type="EMBL" id="CAD6492136.1"/>
    </source>
</evidence>
<organism evidence="2 3">
    <name type="scientific">Candidatus Argoarchaeum ethanivorans</name>
    <dbReference type="NCBI Taxonomy" id="2608793"/>
    <lineage>
        <taxon>Archaea</taxon>
        <taxon>Methanobacteriati</taxon>
        <taxon>Methanobacteriota</taxon>
        <taxon>Stenosarchaea group</taxon>
        <taxon>Methanomicrobia</taxon>
        <taxon>Methanosarcinales</taxon>
        <taxon>Methanosarcinales incertae sedis</taxon>
        <taxon>GOM Arc I cluster</taxon>
        <taxon>Candidatus Argoarchaeum</taxon>
    </lineage>
</organism>
<dbReference type="PANTHER" id="PTHR30595:SF6">
    <property type="entry name" value="SCHLAFEN ALBA-2 DOMAIN-CONTAINING PROTEIN"/>
    <property type="match status" value="1"/>
</dbReference>
<dbReference type="InterPro" id="IPR038475">
    <property type="entry name" value="RecG_C_sf"/>
</dbReference>